<dbReference type="Gene3D" id="1.10.390.10">
    <property type="entry name" value="Neutral Protease Domain 2"/>
    <property type="match status" value="1"/>
</dbReference>
<accession>T1AMY6</accession>
<dbReference type="GO" id="GO:0005737">
    <property type="term" value="C:cytoplasm"/>
    <property type="evidence" value="ECO:0007669"/>
    <property type="project" value="TreeGrafter"/>
</dbReference>
<feature type="non-terminal residue" evidence="10">
    <location>
        <position position="238"/>
    </location>
</feature>
<dbReference type="GO" id="GO:0042277">
    <property type="term" value="F:peptide binding"/>
    <property type="evidence" value="ECO:0007669"/>
    <property type="project" value="TreeGrafter"/>
</dbReference>
<keyword evidence="6 10" id="KW-0378">Hydrolase</keyword>
<dbReference type="PRINTS" id="PR00756">
    <property type="entry name" value="ALADIPTASE"/>
</dbReference>
<evidence type="ECO:0000256" key="4">
    <source>
        <dbReference type="ARBA" id="ARBA00022670"/>
    </source>
</evidence>
<evidence type="ECO:0000256" key="5">
    <source>
        <dbReference type="ARBA" id="ARBA00022723"/>
    </source>
</evidence>
<keyword evidence="3 10" id="KW-0031">Aminopeptidase</keyword>
<dbReference type="InterPro" id="IPR001930">
    <property type="entry name" value="Peptidase_M1"/>
</dbReference>
<sequence>TERKIDGRRELVFEPTPPMSSYLLYLCIGPFEALTVPGDRWPVTVATSPGRSSAGRYAAERATELLAAYEEYYAMPYPLSKLDLIAVENFWAGAMENWGAISFRENALLVDPTTSVRARREILLVLAHEIAHQWFGNLVTAAWWDDFWLNESFATFVGYRMVSRLYPQEDAWSHFLLRWAVPALEQDSRSASHPVHVPVNSAEEVGENADAVTYGKGGAVLRMIEAYLGEETFRRGVS</sequence>
<dbReference type="GO" id="GO:0043171">
    <property type="term" value="P:peptide catabolic process"/>
    <property type="evidence" value="ECO:0007669"/>
    <property type="project" value="TreeGrafter"/>
</dbReference>
<evidence type="ECO:0000259" key="9">
    <source>
        <dbReference type="Pfam" id="PF01433"/>
    </source>
</evidence>
<keyword evidence="7" id="KW-0862">Zinc</keyword>
<reference evidence="10" key="2">
    <citation type="journal article" date="2014" name="ISME J.">
        <title>Microbial stratification in low pH oxic and suboxic macroscopic growths along an acid mine drainage.</title>
        <authorList>
            <person name="Mendez-Garcia C."/>
            <person name="Mesa V."/>
            <person name="Sprenger R.R."/>
            <person name="Richter M."/>
            <person name="Diez M.S."/>
            <person name="Solano J."/>
            <person name="Bargiela R."/>
            <person name="Golyshina O.V."/>
            <person name="Manteca A."/>
            <person name="Ramos J.L."/>
            <person name="Gallego J.R."/>
            <person name="Llorente I."/>
            <person name="Martins Dos Santos V.A."/>
            <person name="Jensen O.N."/>
            <person name="Pelaez A.I."/>
            <person name="Sanchez J."/>
            <person name="Ferrer M."/>
        </authorList>
    </citation>
    <scope>NUCLEOTIDE SEQUENCE</scope>
</reference>
<proteinExistence type="inferred from homology"/>
<gene>
    <name evidence="10" type="ORF">B1B_14225</name>
</gene>
<organism evidence="10">
    <name type="scientific">mine drainage metagenome</name>
    <dbReference type="NCBI Taxonomy" id="410659"/>
    <lineage>
        <taxon>unclassified sequences</taxon>
        <taxon>metagenomes</taxon>
        <taxon>ecological metagenomes</taxon>
    </lineage>
</organism>
<dbReference type="AlphaFoldDB" id="T1AMY6"/>
<dbReference type="GO" id="GO:0006508">
    <property type="term" value="P:proteolysis"/>
    <property type="evidence" value="ECO:0007669"/>
    <property type="project" value="UniProtKB-KW"/>
</dbReference>
<dbReference type="PANTHER" id="PTHR11533">
    <property type="entry name" value="PROTEASE M1 ZINC METALLOPROTEASE"/>
    <property type="match status" value="1"/>
</dbReference>
<comment type="caution">
    <text evidence="10">The sequence shown here is derived from an EMBL/GenBank/DDBJ whole genome shotgun (WGS) entry which is preliminary data.</text>
</comment>
<dbReference type="SUPFAM" id="SSF55486">
    <property type="entry name" value="Metalloproteases ('zincins'), catalytic domain"/>
    <property type="match status" value="1"/>
</dbReference>
<name>T1AMY6_9ZZZZ</name>
<keyword evidence="4" id="KW-0645">Protease</keyword>
<evidence type="ECO:0000256" key="6">
    <source>
        <dbReference type="ARBA" id="ARBA00022801"/>
    </source>
</evidence>
<evidence type="ECO:0000256" key="2">
    <source>
        <dbReference type="ARBA" id="ARBA00010136"/>
    </source>
</evidence>
<dbReference type="GO" id="GO:0008270">
    <property type="term" value="F:zinc ion binding"/>
    <property type="evidence" value="ECO:0007669"/>
    <property type="project" value="InterPro"/>
</dbReference>
<comment type="cofactor">
    <cofactor evidence="1">
        <name>Zn(2+)</name>
        <dbReference type="ChEBI" id="CHEBI:29105"/>
    </cofactor>
</comment>
<keyword evidence="5" id="KW-0479">Metal-binding</keyword>
<feature type="domain" description="Peptidase M1 membrane alanine aminopeptidase" evidence="9">
    <location>
        <begin position="57"/>
        <end position="237"/>
    </location>
</feature>
<dbReference type="PANTHER" id="PTHR11533:SF174">
    <property type="entry name" value="PUROMYCIN-SENSITIVE AMINOPEPTIDASE-RELATED"/>
    <property type="match status" value="1"/>
</dbReference>
<feature type="non-terminal residue" evidence="10">
    <location>
        <position position="1"/>
    </location>
</feature>
<dbReference type="InterPro" id="IPR014782">
    <property type="entry name" value="Peptidase_M1_dom"/>
</dbReference>
<dbReference type="InterPro" id="IPR027268">
    <property type="entry name" value="Peptidase_M4/M1_CTD_sf"/>
</dbReference>
<dbReference type="InterPro" id="IPR050344">
    <property type="entry name" value="Peptidase_M1_aminopeptidases"/>
</dbReference>
<evidence type="ECO:0000313" key="10">
    <source>
        <dbReference type="EMBL" id="EQD42064.1"/>
    </source>
</evidence>
<dbReference type="GO" id="GO:0016020">
    <property type="term" value="C:membrane"/>
    <property type="evidence" value="ECO:0007669"/>
    <property type="project" value="TreeGrafter"/>
</dbReference>
<dbReference type="Pfam" id="PF01433">
    <property type="entry name" value="Peptidase_M1"/>
    <property type="match status" value="1"/>
</dbReference>
<dbReference type="GO" id="GO:0005615">
    <property type="term" value="C:extracellular space"/>
    <property type="evidence" value="ECO:0007669"/>
    <property type="project" value="TreeGrafter"/>
</dbReference>
<comment type="similarity">
    <text evidence="2">Belongs to the peptidase M1 family.</text>
</comment>
<reference evidence="10" key="1">
    <citation type="submission" date="2013-08" db="EMBL/GenBank/DDBJ databases">
        <authorList>
            <person name="Mendez C."/>
            <person name="Richter M."/>
            <person name="Ferrer M."/>
            <person name="Sanchez J."/>
        </authorList>
    </citation>
    <scope>NUCLEOTIDE SEQUENCE</scope>
</reference>
<evidence type="ECO:0000256" key="7">
    <source>
        <dbReference type="ARBA" id="ARBA00022833"/>
    </source>
</evidence>
<evidence type="ECO:0000256" key="8">
    <source>
        <dbReference type="ARBA" id="ARBA00023049"/>
    </source>
</evidence>
<dbReference type="CDD" id="cd09601">
    <property type="entry name" value="M1_APN-Q_like"/>
    <property type="match status" value="1"/>
</dbReference>
<dbReference type="EMBL" id="AUZY01009408">
    <property type="protein sequence ID" value="EQD42064.1"/>
    <property type="molecule type" value="Genomic_DNA"/>
</dbReference>
<dbReference type="GO" id="GO:0070006">
    <property type="term" value="F:metalloaminopeptidase activity"/>
    <property type="evidence" value="ECO:0007669"/>
    <property type="project" value="TreeGrafter"/>
</dbReference>
<keyword evidence="8" id="KW-0482">Metalloprotease</keyword>
<protein>
    <submittedName>
        <fullName evidence="10">Peptidase M1 membrane alanine aminopeptidase</fullName>
        <ecNumber evidence="10">3.-.-.-</ecNumber>
    </submittedName>
</protein>
<evidence type="ECO:0000256" key="3">
    <source>
        <dbReference type="ARBA" id="ARBA00022438"/>
    </source>
</evidence>
<dbReference type="EC" id="3.-.-.-" evidence="10"/>
<dbReference type="InterPro" id="IPR034016">
    <property type="entry name" value="M1_APN-typ"/>
</dbReference>
<dbReference type="FunFam" id="1.10.390.10:FF:000006">
    <property type="entry name" value="Puromycin-sensitive aminopeptidase"/>
    <property type="match status" value="1"/>
</dbReference>
<evidence type="ECO:0000256" key="1">
    <source>
        <dbReference type="ARBA" id="ARBA00001947"/>
    </source>
</evidence>